<dbReference type="InterPro" id="IPR001128">
    <property type="entry name" value="Cyt_P450"/>
</dbReference>
<dbReference type="PRINTS" id="PR00385">
    <property type="entry name" value="P450"/>
</dbReference>
<comment type="cofactor">
    <cofactor evidence="1 6">
        <name>heme</name>
        <dbReference type="ChEBI" id="CHEBI:30413"/>
    </cofactor>
</comment>
<keyword evidence="5" id="KW-0843">Virulence</keyword>
<dbReference type="GO" id="GO:0016705">
    <property type="term" value="F:oxidoreductase activity, acting on paired donors, with incorporation or reduction of molecular oxygen"/>
    <property type="evidence" value="ECO:0007669"/>
    <property type="project" value="InterPro"/>
</dbReference>
<keyword evidence="6" id="KW-0349">Heme</keyword>
<feature type="binding site" description="axial binding residue" evidence="6">
    <location>
        <position position="452"/>
    </location>
    <ligand>
        <name>heme</name>
        <dbReference type="ChEBI" id="CHEBI:30413"/>
    </ligand>
    <ligandPart>
        <name>Fe</name>
        <dbReference type="ChEBI" id="CHEBI:18248"/>
    </ligandPart>
</feature>
<reference evidence="8" key="1">
    <citation type="submission" date="2020-10" db="EMBL/GenBank/DDBJ databases">
        <title>Genome Sequence of Monilinia vaccinii-corymbosi Sheds Light on Mummy Berry Disease Infection of Blueberry and Mating Type.</title>
        <authorList>
            <person name="Yow A.G."/>
            <person name="Zhang Y."/>
            <person name="Bansal K."/>
            <person name="Eacker S.M."/>
            <person name="Sullivan S."/>
            <person name="Liachko I."/>
            <person name="Cubeta M.A."/>
            <person name="Rollins J.A."/>
            <person name="Ashrafi H."/>
        </authorList>
    </citation>
    <scope>NUCLEOTIDE SEQUENCE</scope>
    <source>
        <strain evidence="8">RL-1</strain>
    </source>
</reference>
<keyword evidence="9" id="KW-1185">Reference proteome</keyword>
<dbReference type="PANTHER" id="PTHR24305:SF168">
    <property type="entry name" value="P450, PUTATIVE (EUROFUNG)-RELATED"/>
    <property type="match status" value="1"/>
</dbReference>
<keyword evidence="7" id="KW-1133">Transmembrane helix</keyword>
<evidence type="ECO:0008006" key="10">
    <source>
        <dbReference type="Google" id="ProtNLM"/>
    </source>
</evidence>
<name>A0A8A3PF50_9HELO</name>
<dbReference type="PANTHER" id="PTHR24305">
    <property type="entry name" value="CYTOCHROME P450"/>
    <property type="match status" value="1"/>
</dbReference>
<evidence type="ECO:0000313" key="8">
    <source>
        <dbReference type="EMBL" id="QSZ33683.1"/>
    </source>
</evidence>
<dbReference type="InterPro" id="IPR002403">
    <property type="entry name" value="Cyt_P450_E_grp-IV"/>
</dbReference>
<dbReference type="Gene3D" id="1.10.630.10">
    <property type="entry name" value="Cytochrome P450"/>
    <property type="match status" value="1"/>
</dbReference>
<keyword evidence="3 6" id="KW-0479">Metal-binding</keyword>
<gene>
    <name evidence="8" type="ORF">DSL72_005254</name>
</gene>
<dbReference type="GO" id="GO:0020037">
    <property type="term" value="F:heme binding"/>
    <property type="evidence" value="ECO:0007669"/>
    <property type="project" value="InterPro"/>
</dbReference>
<evidence type="ECO:0000256" key="5">
    <source>
        <dbReference type="ARBA" id="ARBA00023026"/>
    </source>
</evidence>
<evidence type="ECO:0000256" key="2">
    <source>
        <dbReference type="ARBA" id="ARBA00010617"/>
    </source>
</evidence>
<dbReference type="CDD" id="cd11060">
    <property type="entry name" value="CYP57A1-like"/>
    <property type="match status" value="1"/>
</dbReference>
<dbReference type="GO" id="GO:0005506">
    <property type="term" value="F:iron ion binding"/>
    <property type="evidence" value="ECO:0007669"/>
    <property type="project" value="InterPro"/>
</dbReference>
<evidence type="ECO:0000256" key="7">
    <source>
        <dbReference type="SAM" id="Phobius"/>
    </source>
</evidence>
<dbReference type="Pfam" id="PF00067">
    <property type="entry name" value="p450"/>
    <property type="match status" value="1"/>
</dbReference>
<keyword evidence="7" id="KW-0472">Membrane</keyword>
<evidence type="ECO:0000256" key="3">
    <source>
        <dbReference type="ARBA" id="ARBA00022723"/>
    </source>
</evidence>
<evidence type="ECO:0000256" key="6">
    <source>
        <dbReference type="PIRSR" id="PIRSR602403-1"/>
    </source>
</evidence>
<keyword evidence="4 6" id="KW-0408">Iron</keyword>
<dbReference type="EMBL" id="CP063408">
    <property type="protein sequence ID" value="QSZ33683.1"/>
    <property type="molecule type" value="Genomic_DNA"/>
</dbReference>
<evidence type="ECO:0000256" key="1">
    <source>
        <dbReference type="ARBA" id="ARBA00001971"/>
    </source>
</evidence>
<keyword evidence="7" id="KW-0812">Transmembrane</keyword>
<dbReference type="InterPro" id="IPR050121">
    <property type="entry name" value="Cytochrome_P450_monoxygenase"/>
</dbReference>
<evidence type="ECO:0000256" key="4">
    <source>
        <dbReference type="ARBA" id="ARBA00023004"/>
    </source>
</evidence>
<organism evidence="8 9">
    <name type="scientific">Monilinia vaccinii-corymbosi</name>
    <dbReference type="NCBI Taxonomy" id="61207"/>
    <lineage>
        <taxon>Eukaryota</taxon>
        <taxon>Fungi</taxon>
        <taxon>Dikarya</taxon>
        <taxon>Ascomycota</taxon>
        <taxon>Pezizomycotina</taxon>
        <taxon>Leotiomycetes</taxon>
        <taxon>Helotiales</taxon>
        <taxon>Sclerotiniaceae</taxon>
        <taxon>Monilinia</taxon>
    </lineage>
</organism>
<dbReference type="AlphaFoldDB" id="A0A8A3PF50"/>
<accession>A0A8A3PF50</accession>
<sequence>MGYIHDVWLLPSGMLFCGSILAFLTTVLILNRYLVWSRLCHVPGPRLAPFSNYWMLRGALTGKFPQILNDVCEIYGPLARIGPNDLICSDPDVIRRMSSAKSGYRRSNFYSSFSFIPDRYNMLSTTDEKIHADLKAKTAAGYSGKDVENLEQSIDRQINAFIGLIERKYLSTPAEFRPVDFARKIQYLTLDATTDTAFGKAFGCIGQDDDMYGYIKTINQLLPAAVIAGIFPWLVTLSRSFICKPFLPTEKDESGFGKLMQVGNNIVAERFGESKKTQNDMLGSFVAHGLSEEEARSESLLQVIAGTETTATAISAILLYITTSSSCYTALQAAIDDSINGGKISSPVTDAEARAIPYLQAVIKEGLRIFPVVGGILPKVVPEGGDIINGFKIPGGTNISLCPIAIAHSKATFGPDADIFRPERWLEVKDHDRLRKMNLTADLVFGSGKWTCSGKNLAMMEMGKVLVEV</sequence>
<dbReference type="InterPro" id="IPR036396">
    <property type="entry name" value="Cyt_P450_sf"/>
</dbReference>
<proteinExistence type="inferred from homology"/>
<dbReference type="Proteomes" id="UP000672032">
    <property type="component" value="Chromosome 4"/>
</dbReference>
<comment type="similarity">
    <text evidence="2">Belongs to the cytochrome P450 family.</text>
</comment>
<evidence type="ECO:0000313" key="9">
    <source>
        <dbReference type="Proteomes" id="UP000672032"/>
    </source>
</evidence>
<dbReference type="SUPFAM" id="SSF48264">
    <property type="entry name" value="Cytochrome P450"/>
    <property type="match status" value="1"/>
</dbReference>
<dbReference type="GO" id="GO:0004497">
    <property type="term" value="F:monooxygenase activity"/>
    <property type="evidence" value="ECO:0007669"/>
    <property type="project" value="InterPro"/>
</dbReference>
<dbReference type="PRINTS" id="PR00465">
    <property type="entry name" value="EP450IV"/>
</dbReference>
<feature type="transmembrane region" description="Helical" evidence="7">
    <location>
        <begin position="12"/>
        <end position="30"/>
    </location>
</feature>
<protein>
    <recommendedName>
        <fullName evidence="10">Pisatin demethylase</fullName>
    </recommendedName>
</protein>
<dbReference type="OrthoDB" id="1470350at2759"/>